<accession>A0A3N4M4T7</accession>
<name>A0A3N4M4T7_9BACT</name>
<reference evidence="2" key="1">
    <citation type="submission" date="2018-11" db="EMBL/GenBank/DDBJ databases">
        <title>Chitinophaga lutea sp.nov., isolate from arsenic contaminated soil.</title>
        <authorList>
            <person name="Zong Y."/>
        </authorList>
    </citation>
    <scope>NUCLEOTIDE SEQUENCE [LARGE SCALE GENOMIC DNA]</scope>
    <source>
        <strain evidence="2">YLT18</strain>
    </source>
</reference>
<protein>
    <submittedName>
        <fullName evidence="1">Uncharacterized protein</fullName>
    </submittedName>
</protein>
<proteinExistence type="predicted"/>
<dbReference type="AlphaFoldDB" id="A0A3N4M4T7"/>
<organism evidence="1 2">
    <name type="scientific">Chitinophaga barathri</name>
    <dbReference type="NCBI Taxonomy" id="1647451"/>
    <lineage>
        <taxon>Bacteria</taxon>
        <taxon>Pseudomonadati</taxon>
        <taxon>Bacteroidota</taxon>
        <taxon>Chitinophagia</taxon>
        <taxon>Chitinophagales</taxon>
        <taxon>Chitinophagaceae</taxon>
        <taxon>Chitinophaga</taxon>
    </lineage>
</organism>
<keyword evidence="2" id="KW-1185">Reference proteome</keyword>
<dbReference type="RefSeq" id="WP_120519490.1">
    <property type="nucleotide sequence ID" value="NZ_QXZY01000022.1"/>
</dbReference>
<dbReference type="EMBL" id="RMBX01000023">
    <property type="protein sequence ID" value="RPD37885.1"/>
    <property type="molecule type" value="Genomic_DNA"/>
</dbReference>
<gene>
    <name evidence="1" type="ORF">EG028_27785</name>
</gene>
<sequence>METKKIIIEIPIGMPVETRDRLVKLALSLIGKTVFPQRLAKAEEILRNSVWPSNLEELLAGKAST</sequence>
<comment type="caution">
    <text evidence="1">The sequence shown here is derived from an EMBL/GenBank/DDBJ whole genome shotgun (WGS) entry which is preliminary data.</text>
</comment>
<evidence type="ECO:0000313" key="2">
    <source>
        <dbReference type="Proteomes" id="UP000279089"/>
    </source>
</evidence>
<dbReference type="Proteomes" id="UP000279089">
    <property type="component" value="Unassembled WGS sequence"/>
</dbReference>
<evidence type="ECO:0000313" key="1">
    <source>
        <dbReference type="EMBL" id="RPD37885.1"/>
    </source>
</evidence>